<accession>A0AAV0YLC5</accession>
<feature type="domain" description="Late embryogenesis abundant protein LEA-2 subgroup" evidence="2">
    <location>
        <begin position="73"/>
        <end position="162"/>
    </location>
</feature>
<reference evidence="3 4" key="1">
    <citation type="submission" date="2023-01" db="EMBL/GenBank/DDBJ databases">
        <authorList>
            <person name="Kreplak J."/>
        </authorList>
    </citation>
    <scope>NUCLEOTIDE SEQUENCE [LARGE SCALE GENOMIC DNA]</scope>
</reference>
<dbReference type="InterPro" id="IPR055301">
    <property type="entry name" value="Lea14-like_2"/>
</dbReference>
<organism evidence="3 4">
    <name type="scientific">Vicia faba</name>
    <name type="common">Broad bean</name>
    <name type="synonym">Faba vulgaris</name>
    <dbReference type="NCBI Taxonomy" id="3906"/>
    <lineage>
        <taxon>Eukaryota</taxon>
        <taxon>Viridiplantae</taxon>
        <taxon>Streptophyta</taxon>
        <taxon>Embryophyta</taxon>
        <taxon>Tracheophyta</taxon>
        <taxon>Spermatophyta</taxon>
        <taxon>Magnoliopsida</taxon>
        <taxon>eudicotyledons</taxon>
        <taxon>Gunneridae</taxon>
        <taxon>Pentapetalae</taxon>
        <taxon>rosids</taxon>
        <taxon>fabids</taxon>
        <taxon>Fabales</taxon>
        <taxon>Fabaceae</taxon>
        <taxon>Papilionoideae</taxon>
        <taxon>50 kb inversion clade</taxon>
        <taxon>NPAAA clade</taxon>
        <taxon>Hologalegina</taxon>
        <taxon>IRL clade</taxon>
        <taxon>Fabeae</taxon>
        <taxon>Vicia</taxon>
    </lineage>
</organism>
<keyword evidence="1" id="KW-1133">Transmembrane helix</keyword>
<dbReference type="EMBL" id="CATIWC010003329">
    <property type="protein sequence ID" value="CAI8585270.1"/>
    <property type="molecule type" value="Genomic_DNA"/>
</dbReference>
<feature type="transmembrane region" description="Helical" evidence="1">
    <location>
        <begin position="9"/>
        <end position="35"/>
    </location>
</feature>
<gene>
    <name evidence="3" type="ORF">VFH_U115840</name>
</gene>
<proteinExistence type="predicted"/>
<comment type="caution">
    <text evidence="3">The sequence shown here is derived from an EMBL/GenBank/DDBJ whole genome shotgun (WGS) entry which is preliminary data.</text>
</comment>
<evidence type="ECO:0000313" key="4">
    <source>
        <dbReference type="Proteomes" id="UP001157006"/>
    </source>
</evidence>
<dbReference type="Pfam" id="PF03168">
    <property type="entry name" value="LEA_2"/>
    <property type="match status" value="1"/>
</dbReference>
<sequence>MKEECGKKWIVCVAATIGIVILIILAVVILAFTVFKAKEIISTVDSIEVHDMDMGFSMFTMSLNMNVTLDVIVSVKNPNVYGLKYYNGSTQINYRGQLIGEAPIPSGEISRGQTKRMNLTLTLMADRVLSNKHILSDVSSNTMPLSSFMKVTGEVNVLGLTKIHAKSISSCNFTLKISNKTIENKVCRYKKVV</sequence>
<dbReference type="InterPro" id="IPR004864">
    <property type="entry name" value="LEA_2"/>
</dbReference>
<dbReference type="AlphaFoldDB" id="A0AAV0YLC5"/>
<dbReference type="PANTHER" id="PTHR31852">
    <property type="entry name" value="LATE EMBRYOGENESIS ABUNDANT (LEA) HYDROXYPROLINE-RICH GLYCOPROTEIN FAMILY"/>
    <property type="match status" value="1"/>
</dbReference>
<keyword evidence="1" id="KW-0472">Membrane</keyword>
<keyword evidence="4" id="KW-1185">Reference proteome</keyword>
<dbReference type="SUPFAM" id="SSF117070">
    <property type="entry name" value="LEA14-like"/>
    <property type="match status" value="1"/>
</dbReference>
<evidence type="ECO:0000256" key="1">
    <source>
        <dbReference type="SAM" id="Phobius"/>
    </source>
</evidence>
<dbReference type="Gene3D" id="2.60.40.1820">
    <property type="match status" value="1"/>
</dbReference>
<keyword evidence="1" id="KW-0812">Transmembrane</keyword>
<dbReference type="Proteomes" id="UP001157006">
    <property type="component" value="Unassembled WGS sequence"/>
</dbReference>
<evidence type="ECO:0000259" key="2">
    <source>
        <dbReference type="Pfam" id="PF03168"/>
    </source>
</evidence>
<protein>
    <recommendedName>
        <fullName evidence="2">Late embryogenesis abundant protein LEA-2 subgroup domain-containing protein</fullName>
    </recommendedName>
</protein>
<evidence type="ECO:0000313" key="3">
    <source>
        <dbReference type="EMBL" id="CAI8585270.1"/>
    </source>
</evidence>
<name>A0AAV0YLC5_VICFA</name>